<dbReference type="InterPro" id="IPR029052">
    <property type="entry name" value="Metallo-depent_PP-like"/>
</dbReference>
<dbReference type="SUPFAM" id="SSF56300">
    <property type="entry name" value="Metallo-dependent phosphatases"/>
    <property type="match status" value="1"/>
</dbReference>
<dbReference type="EMBL" id="MN079113">
    <property type="protein sequence ID" value="QEA05861.1"/>
    <property type="molecule type" value="Genomic_DNA"/>
</dbReference>
<reference evidence="2" key="1">
    <citation type="submission" date="2019-06" db="EMBL/GenBank/DDBJ databases">
        <authorList>
            <person name="Murdoch R.W."/>
            <person name="Fathepure B."/>
        </authorList>
    </citation>
    <scope>NUCLEOTIDE SEQUENCE</scope>
</reference>
<dbReference type="PANTHER" id="PTHR42850">
    <property type="entry name" value="METALLOPHOSPHOESTERASE"/>
    <property type="match status" value="1"/>
</dbReference>
<evidence type="ECO:0000259" key="1">
    <source>
        <dbReference type="Pfam" id="PF00149"/>
    </source>
</evidence>
<proteinExistence type="predicted"/>
<feature type="domain" description="Calcineurin-like phosphoesterase" evidence="1">
    <location>
        <begin position="16"/>
        <end position="180"/>
    </location>
</feature>
<name>A0A5B8RB63_9ZZZZ</name>
<gene>
    <name evidence="2" type="primary">pphA</name>
    <name evidence="2" type="ORF">KBTEX_02189</name>
</gene>
<dbReference type="Pfam" id="PF00149">
    <property type="entry name" value="Metallophos"/>
    <property type="match status" value="1"/>
</dbReference>
<keyword evidence="2" id="KW-0378">Hydrolase</keyword>
<dbReference type="InterPro" id="IPR050126">
    <property type="entry name" value="Ap4A_hydrolase"/>
</dbReference>
<protein>
    <submittedName>
        <fullName evidence="2">Serine/threonine-protein phosphatase 1</fullName>
        <ecNumber evidence="2">3.1.3.16</ecNumber>
    </submittedName>
</protein>
<dbReference type="InterPro" id="IPR004843">
    <property type="entry name" value="Calcineurin-like_PHP"/>
</dbReference>
<evidence type="ECO:0000313" key="2">
    <source>
        <dbReference type="EMBL" id="QEA05861.1"/>
    </source>
</evidence>
<dbReference type="Gene3D" id="3.60.21.10">
    <property type="match status" value="1"/>
</dbReference>
<dbReference type="GO" id="GO:0004722">
    <property type="term" value="F:protein serine/threonine phosphatase activity"/>
    <property type="evidence" value="ECO:0007669"/>
    <property type="project" value="UniProtKB-EC"/>
</dbReference>
<accession>A0A5B8RB63</accession>
<sequence>MIVERLPANRRGRDYVIGDIHAAVSAVYRRLRACGFDPERDRLICVGDLVDRGPEPELVPDLLAEPWFHAVRGNHDVSVLHAVGEEGSPEGLPYRCEDHDWLGGLTATQARALVDALARMPWALEVETPEGRVGIVHAEVPPAFPDWGAFAAALSAPDTGERVRYQAIWSREAAGHCRGRAAGGEPPGPLPDVCRVFHGHTLMPGLSPCRIANRYWIETGGWLPEAGARHMGDSPRFSIVDIRAPGIG</sequence>
<organism evidence="2">
    <name type="scientific">uncultured organism</name>
    <dbReference type="NCBI Taxonomy" id="155900"/>
    <lineage>
        <taxon>unclassified sequences</taxon>
        <taxon>environmental samples</taxon>
    </lineage>
</organism>
<dbReference type="EC" id="3.1.3.16" evidence="2"/>
<dbReference type="AlphaFoldDB" id="A0A5B8RB63"/>